<keyword evidence="3" id="KW-1185">Reference proteome</keyword>
<dbReference type="AlphaFoldDB" id="A0A3M7LZJ4"/>
<sequence>MATDYFKKAILVHEDILRVLVSNQDHASPSHADDDDDDDMDTTARLLAREGVNVKNLPNPNSPTDNSSTATNTPLLDASTLDKSATALKHLHLLKLAYQRYGGWPKSYDEYEHLNAQLFRVFGSESKWKGVEGTEKWDAKAFGGGKAESQEGGFRGVGDWSFGRREVLMGRGREQAQIIGGQGGQIMGGGHGQGHVHMQNGGGVAVQVR</sequence>
<reference evidence="2 3" key="1">
    <citation type="journal article" date="2014" name="PLoS ONE">
        <title>De novo Genome Assembly of the Fungal Plant Pathogen Pyrenophora semeniperda.</title>
        <authorList>
            <person name="Soliai M.M."/>
            <person name="Meyer S.E."/>
            <person name="Udall J.A."/>
            <person name="Elzinga D.E."/>
            <person name="Hermansen R.A."/>
            <person name="Bodily P.M."/>
            <person name="Hart A.A."/>
            <person name="Coleman C.E."/>
        </authorList>
    </citation>
    <scope>NUCLEOTIDE SEQUENCE [LARGE SCALE GENOMIC DNA]</scope>
    <source>
        <strain evidence="2 3">CCB06</strain>
        <tissue evidence="2">Mycelium</tissue>
    </source>
</reference>
<accession>A0A3M7LZJ4</accession>
<evidence type="ECO:0000256" key="1">
    <source>
        <dbReference type="SAM" id="MobiDB-lite"/>
    </source>
</evidence>
<dbReference type="Proteomes" id="UP000265663">
    <property type="component" value="Unassembled WGS sequence"/>
</dbReference>
<feature type="region of interest" description="Disordered" evidence="1">
    <location>
        <begin position="49"/>
        <end position="75"/>
    </location>
</feature>
<protein>
    <submittedName>
        <fullName evidence="2">Nacht domain</fullName>
    </submittedName>
</protein>
<gene>
    <name evidence="2" type="ORF">GMOD_00001580</name>
</gene>
<dbReference type="OrthoDB" id="2546325at2759"/>
<name>A0A3M7LZJ4_9PLEO</name>
<evidence type="ECO:0000313" key="2">
    <source>
        <dbReference type="EMBL" id="RMZ67628.1"/>
    </source>
</evidence>
<dbReference type="EMBL" id="KE747810">
    <property type="protein sequence ID" value="RMZ67628.1"/>
    <property type="molecule type" value="Genomic_DNA"/>
</dbReference>
<organism evidence="2 3">
    <name type="scientific">Pyrenophora seminiperda CCB06</name>
    <dbReference type="NCBI Taxonomy" id="1302712"/>
    <lineage>
        <taxon>Eukaryota</taxon>
        <taxon>Fungi</taxon>
        <taxon>Dikarya</taxon>
        <taxon>Ascomycota</taxon>
        <taxon>Pezizomycotina</taxon>
        <taxon>Dothideomycetes</taxon>
        <taxon>Pleosporomycetidae</taxon>
        <taxon>Pleosporales</taxon>
        <taxon>Pleosporineae</taxon>
        <taxon>Pleosporaceae</taxon>
        <taxon>Pyrenophora</taxon>
    </lineage>
</organism>
<evidence type="ECO:0000313" key="3">
    <source>
        <dbReference type="Proteomes" id="UP000265663"/>
    </source>
</evidence>
<feature type="compositionally biased region" description="Polar residues" evidence="1">
    <location>
        <begin position="56"/>
        <end position="74"/>
    </location>
</feature>
<proteinExistence type="predicted"/>